<proteinExistence type="predicted"/>
<keyword evidence="2" id="KW-1185">Reference proteome</keyword>
<accession>A0A9K3HN51</accession>
<protein>
    <submittedName>
        <fullName evidence="1">Uncharacterized protein</fullName>
    </submittedName>
</protein>
<name>A0A9K3HN51_HELAN</name>
<evidence type="ECO:0000313" key="2">
    <source>
        <dbReference type="Proteomes" id="UP000215914"/>
    </source>
</evidence>
<reference evidence="1" key="1">
    <citation type="journal article" date="2017" name="Nature">
        <title>The sunflower genome provides insights into oil metabolism, flowering and Asterid evolution.</title>
        <authorList>
            <person name="Badouin H."/>
            <person name="Gouzy J."/>
            <person name="Grassa C.J."/>
            <person name="Murat F."/>
            <person name="Staton S.E."/>
            <person name="Cottret L."/>
            <person name="Lelandais-Briere C."/>
            <person name="Owens G.L."/>
            <person name="Carrere S."/>
            <person name="Mayjonade B."/>
            <person name="Legrand L."/>
            <person name="Gill N."/>
            <person name="Kane N.C."/>
            <person name="Bowers J.E."/>
            <person name="Hubner S."/>
            <person name="Bellec A."/>
            <person name="Berard A."/>
            <person name="Berges H."/>
            <person name="Blanchet N."/>
            <person name="Boniface M.C."/>
            <person name="Brunel D."/>
            <person name="Catrice O."/>
            <person name="Chaidir N."/>
            <person name="Claudel C."/>
            <person name="Donnadieu C."/>
            <person name="Faraut T."/>
            <person name="Fievet G."/>
            <person name="Helmstetter N."/>
            <person name="King M."/>
            <person name="Knapp S.J."/>
            <person name="Lai Z."/>
            <person name="Le Paslier M.C."/>
            <person name="Lippi Y."/>
            <person name="Lorenzon L."/>
            <person name="Mandel J.R."/>
            <person name="Marage G."/>
            <person name="Marchand G."/>
            <person name="Marquand E."/>
            <person name="Bret-Mestries E."/>
            <person name="Morien E."/>
            <person name="Nambeesan S."/>
            <person name="Nguyen T."/>
            <person name="Pegot-Espagnet P."/>
            <person name="Pouilly N."/>
            <person name="Raftis F."/>
            <person name="Sallet E."/>
            <person name="Schiex T."/>
            <person name="Thomas J."/>
            <person name="Vandecasteele C."/>
            <person name="Vares D."/>
            <person name="Vear F."/>
            <person name="Vautrin S."/>
            <person name="Crespi M."/>
            <person name="Mangin B."/>
            <person name="Burke J.M."/>
            <person name="Salse J."/>
            <person name="Munos S."/>
            <person name="Vincourt P."/>
            <person name="Rieseberg L.H."/>
            <person name="Langlade N.B."/>
        </authorList>
    </citation>
    <scope>NUCLEOTIDE SEQUENCE</scope>
    <source>
        <tissue evidence="1">Leaves</tissue>
    </source>
</reference>
<dbReference type="PANTHER" id="PTHR31099">
    <property type="entry name" value="OS06G0165300 PROTEIN"/>
    <property type="match status" value="1"/>
</dbReference>
<dbReference type="AlphaFoldDB" id="A0A9K3HN51"/>
<sequence>MVRIRHFEFCLRSQGEEPTIEKFRAFYRLQSNLGFYSFATRGCKRLLINPPKSFHDWKGKFFYIHEEVIPVAMEFRDPEPIPKENLKIPKGTTWYERLKSLPNQAFGEQVLVVACMSDKWPTTSRNVPMLLVDGQVELYHWAFVSHAEVMGVRALCEGEDLWYDQIQGNFMYPPAGAFATPPVATGGAHIMNPCRAITPAGEDVVLLSSGESIASTDHGLNTPTYTFAGSLRNLRVDPEEKKPKRQSKKKKVIVAEGCTLSRLKRVLLVRVPLRAKVANLRLV</sequence>
<reference evidence="1" key="2">
    <citation type="submission" date="2020-06" db="EMBL/GenBank/DDBJ databases">
        <title>Helianthus annuus Genome sequencing and assembly Release 2.</title>
        <authorList>
            <person name="Gouzy J."/>
            <person name="Langlade N."/>
            <person name="Munos S."/>
        </authorList>
    </citation>
    <scope>NUCLEOTIDE SEQUENCE</scope>
    <source>
        <tissue evidence="1">Leaves</tissue>
    </source>
</reference>
<dbReference type="EMBL" id="MNCJ02000326">
    <property type="protein sequence ID" value="KAF5781563.1"/>
    <property type="molecule type" value="Genomic_DNA"/>
</dbReference>
<comment type="caution">
    <text evidence="1">The sequence shown here is derived from an EMBL/GenBank/DDBJ whole genome shotgun (WGS) entry which is preliminary data.</text>
</comment>
<evidence type="ECO:0000313" key="1">
    <source>
        <dbReference type="EMBL" id="KAF5781563.1"/>
    </source>
</evidence>
<dbReference type="PANTHER" id="PTHR31099:SF49">
    <property type="entry name" value="MYOSIN HEAVY CHAIN-LIKE PROTEIN"/>
    <property type="match status" value="1"/>
</dbReference>
<dbReference type="Proteomes" id="UP000215914">
    <property type="component" value="Unassembled WGS sequence"/>
</dbReference>
<organism evidence="1 2">
    <name type="scientific">Helianthus annuus</name>
    <name type="common">Common sunflower</name>
    <dbReference type="NCBI Taxonomy" id="4232"/>
    <lineage>
        <taxon>Eukaryota</taxon>
        <taxon>Viridiplantae</taxon>
        <taxon>Streptophyta</taxon>
        <taxon>Embryophyta</taxon>
        <taxon>Tracheophyta</taxon>
        <taxon>Spermatophyta</taxon>
        <taxon>Magnoliopsida</taxon>
        <taxon>eudicotyledons</taxon>
        <taxon>Gunneridae</taxon>
        <taxon>Pentapetalae</taxon>
        <taxon>asterids</taxon>
        <taxon>campanulids</taxon>
        <taxon>Asterales</taxon>
        <taxon>Asteraceae</taxon>
        <taxon>Asteroideae</taxon>
        <taxon>Heliantheae alliance</taxon>
        <taxon>Heliantheae</taxon>
        <taxon>Helianthus</taxon>
    </lineage>
</organism>
<gene>
    <name evidence="1" type="ORF">HanXRQr2_Chr11g0485141</name>
</gene>
<dbReference type="Gramene" id="mRNA:HanXRQr2_Chr11g0485141">
    <property type="protein sequence ID" value="mRNA:HanXRQr2_Chr11g0485141"/>
    <property type="gene ID" value="HanXRQr2_Chr11g0485141"/>
</dbReference>